<dbReference type="InterPro" id="IPR005334">
    <property type="entry name" value="Tctex-1-like"/>
</dbReference>
<dbReference type="GO" id="GO:0007018">
    <property type="term" value="P:microtubule-based movement"/>
    <property type="evidence" value="ECO:0007669"/>
    <property type="project" value="TreeGrafter"/>
</dbReference>
<dbReference type="GO" id="GO:0005737">
    <property type="term" value="C:cytoplasm"/>
    <property type="evidence" value="ECO:0007669"/>
    <property type="project" value="TreeGrafter"/>
</dbReference>
<evidence type="ECO:0000256" key="2">
    <source>
        <dbReference type="SAM" id="MobiDB-lite"/>
    </source>
</evidence>
<feature type="compositionally biased region" description="Basic and acidic residues" evidence="2">
    <location>
        <begin position="328"/>
        <end position="351"/>
    </location>
</feature>
<accession>A0A2B4RT61</accession>
<evidence type="ECO:0000256" key="1">
    <source>
        <dbReference type="ARBA" id="ARBA00005361"/>
    </source>
</evidence>
<evidence type="ECO:0000313" key="3">
    <source>
        <dbReference type="EMBL" id="PFX19508.1"/>
    </source>
</evidence>
<protein>
    <submittedName>
        <fullName evidence="3">Tctex1 domain-containing protein 1</fullName>
    </submittedName>
</protein>
<dbReference type="PANTHER" id="PTHR21255:SF65">
    <property type="entry name" value="TCTEX1 DOMAIN-CONTAINING PROTEIN 2"/>
    <property type="match status" value="1"/>
</dbReference>
<evidence type="ECO:0000313" key="4">
    <source>
        <dbReference type="Proteomes" id="UP000225706"/>
    </source>
</evidence>
<dbReference type="PANTHER" id="PTHR21255">
    <property type="entry name" value="T-COMPLEX-ASSOCIATED-TESTIS-EXPRESSED 1/ DYNEIN LIGHT CHAIN"/>
    <property type="match status" value="1"/>
</dbReference>
<dbReference type="EMBL" id="LSMT01000357">
    <property type="protein sequence ID" value="PFX19508.1"/>
    <property type="molecule type" value="Genomic_DNA"/>
</dbReference>
<dbReference type="Gene3D" id="3.30.1140.40">
    <property type="entry name" value="Tctex-1"/>
    <property type="match status" value="1"/>
</dbReference>
<feature type="region of interest" description="Disordered" evidence="2">
    <location>
        <begin position="316"/>
        <end position="366"/>
    </location>
</feature>
<comment type="similarity">
    <text evidence="1">Belongs to the dynein light chain Tctex-type family.</text>
</comment>
<dbReference type="Pfam" id="PF03645">
    <property type="entry name" value="Tctex-1"/>
    <property type="match status" value="1"/>
</dbReference>
<dbReference type="CDD" id="cd21451">
    <property type="entry name" value="DLC-like_TCTEX1D"/>
    <property type="match status" value="1"/>
</dbReference>
<comment type="caution">
    <text evidence="3">The sequence shown here is derived from an EMBL/GenBank/DDBJ whole genome shotgun (WGS) entry which is preliminary data.</text>
</comment>
<gene>
    <name evidence="3" type="primary">tctex1d1</name>
    <name evidence="3" type="ORF">AWC38_SpisGene16077</name>
</gene>
<dbReference type="GO" id="GO:0005868">
    <property type="term" value="C:cytoplasmic dynein complex"/>
    <property type="evidence" value="ECO:0007669"/>
    <property type="project" value="TreeGrafter"/>
</dbReference>
<keyword evidence="4" id="KW-1185">Reference proteome</keyword>
<dbReference type="OrthoDB" id="10248487at2759"/>
<feature type="region of interest" description="Disordered" evidence="2">
    <location>
        <begin position="29"/>
        <end position="49"/>
    </location>
</feature>
<organism evidence="3 4">
    <name type="scientific">Stylophora pistillata</name>
    <name type="common">Smooth cauliflower coral</name>
    <dbReference type="NCBI Taxonomy" id="50429"/>
    <lineage>
        <taxon>Eukaryota</taxon>
        <taxon>Metazoa</taxon>
        <taxon>Cnidaria</taxon>
        <taxon>Anthozoa</taxon>
        <taxon>Hexacorallia</taxon>
        <taxon>Scleractinia</taxon>
        <taxon>Astrocoeniina</taxon>
        <taxon>Pocilloporidae</taxon>
        <taxon>Stylophora</taxon>
    </lineage>
</organism>
<dbReference type="InterPro" id="IPR038586">
    <property type="entry name" value="Tctex-1-like_sf"/>
</dbReference>
<dbReference type="GO" id="GO:0045505">
    <property type="term" value="F:dynein intermediate chain binding"/>
    <property type="evidence" value="ECO:0007669"/>
    <property type="project" value="TreeGrafter"/>
</dbReference>
<sequence length="528" mass="59401">MVDLTSSPPLPSIDQIFIEECIDHKVLQPINQEQGTSQETSKTRSVQTELTDQSAVQNYGNDEIQDMSRVFLLTHYTPHATEMSAARNEEDSSTTRAETNNSEHYEVEVFKSQIVTVASCGLREAIENIRYKSCGDPTVVVEANNGATSSPLPEETDSKKTVAIPSSAEHKTRRFKRISLPQWLLKPSRKSSHNSSRIRRITGPGGKHRILRINSAPKTLGPSGNGFAHYGDDDKFHIFQKGSSKDRGHQHSLSDLKPVKETRKIRRISLPAHVLEGGSQTVETSLPRTPEPTRRNIFDEIDEKFIHSLRIDDPRVANKTLSKPGASGKEKVESPSHENNNKAASVDHEGKLSSPRGTREGSLQFKNVRKESSGSVIFKPSRPVLKLHKFHNPDIFYVPLPEDDSQNLDPLPHKLCRARLIEPKNENYMIQECVRDELQAFLHDKQFCSRSCQQWCLELSQNIKTCVHKMKDCESKIACVVYIGALRGHGIHAATQCIWVPNEDNFITVKFKNRSMMAIASVLAIKYE</sequence>
<name>A0A2B4RT61_STYPI</name>
<proteinExistence type="inferred from homology"/>
<dbReference type="AlphaFoldDB" id="A0A2B4RT61"/>
<reference evidence="4" key="1">
    <citation type="journal article" date="2017" name="bioRxiv">
        <title>Comparative analysis of the genomes of Stylophora pistillata and Acropora digitifera provides evidence for extensive differences between species of corals.</title>
        <authorList>
            <person name="Voolstra C.R."/>
            <person name="Li Y."/>
            <person name="Liew Y.J."/>
            <person name="Baumgarten S."/>
            <person name="Zoccola D."/>
            <person name="Flot J.-F."/>
            <person name="Tambutte S."/>
            <person name="Allemand D."/>
            <person name="Aranda M."/>
        </authorList>
    </citation>
    <scope>NUCLEOTIDE SEQUENCE [LARGE SCALE GENOMIC DNA]</scope>
</reference>
<feature type="region of interest" description="Disordered" evidence="2">
    <location>
        <begin position="145"/>
        <end position="170"/>
    </location>
</feature>
<dbReference type="Proteomes" id="UP000225706">
    <property type="component" value="Unassembled WGS sequence"/>
</dbReference>